<dbReference type="Pfam" id="PF09335">
    <property type="entry name" value="VTT_dom"/>
    <property type="match status" value="1"/>
</dbReference>
<feature type="transmembrane region" description="Helical" evidence="6">
    <location>
        <begin position="47"/>
        <end position="71"/>
    </location>
</feature>
<dbReference type="InterPro" id="IPR015414">
    <property type="entry name" value="TMEM64"/>
</dbReference>
<keyword evidence="3 6" id="KW-0812">Transmembrane</keyword>
<keyword evidence="4 6" id="KW-1133">Transmembrane helix</keyword>
<dbReference type="AlphaFoldDB" id="A0A562X8R1"/>
<evidence type="ECO:0000313" key="9">
    <source>
        <dbReference type="Proteomes" id="UP000321812"/>
    </source>
</evidence>
<sequence length="212" mass="24558">MTNKNIVKFCVFSVLCCICVIVYLNLDTQTLRLYIEKQSKFSEIIYILLWIILPVFMFPAAVLAVVGGVFFGFFKGLVLTMIGVAINSVIMYFIGRYLGKDFLARFFDVNKFKKAFIKDEFFTIFLLRLIPLIPYNAINYFAGAFAFKFWRFFWGSFLGKIISSVVFLNLGLNATDIGSTKFFWAVFWVFVLVVLSVVLRFGYDKIYEKDKS</sequence>
<comment type="subcellular location">
    <subcellularLocation>
        <location evidence="1 6">Cell membrane</location>
        <topology evidence="1 6">Multi-pass membrane protein</topology>
    </subcellularLocation>
</comment>
<feature type="transmembrane region" description="Helical" evidence="6">
    <location>
        <begin position="120"/>
        <end position="138"/>
    </location>
</feature>
<feature type="transmembrane region" description="Helical" evidence="6">
    <location>
        <begin position="77"/>
        <end position="99"/>
    </location>
</feature>
<evidence type="ECO:0000259" key="7">
    <source>
        <dbReference type="Pfam" id="PF09335"/>
    </source>
</evidence>
<dbReference type="InterPro" id="IPR032816">
    <property type="entry name" value="VTT_dom"/>
</dbReference>
<comment type="similarity">
    <text evidence="6">Belongs to the TVP38/TMEM64 family.</text>
</comment>
<feature type="transmembrane region" description="Helical" evidence="6">
    <location>
        <begin position="182"/>
        <end position="203"/>
    </location>
</feature>
<dbReference type="EMBL" id="VOAP01000029">
    <property type="protein sequence ID" value="TWO18066.1"/>
    <property type="molecule type" value="Genomic_DNA"/>
</dbReference>
<feature type="transmembrane region" description="Helical" evidence="6">
    <location>
        <begin position="150"/>
        <end position="170"/>
    </location>
</feature>
<evidence type="ECO:0000256" key="3">
    <source>
        <dbReference type="ARBA" id="ARBA00022692"/>
    </source>
</evidence>
<proteinExistence type="inferred from homology"/>
<organism evidence="8 9">
    <name type="scientific">Campylobacter hyointestinalis</name>
    <dbReference type="NCBI Taxonomy" id="198"/>
    <lineage>
        <taxon>Bacteria</taxon>
        <taxon>Pseudomonadati</taxon>
        <taxon>Campylobacterota</taxon>
        <taxon>Epsilonproteobacteria</taxon>
        <taxon>Campylobacterales</taxon>
        <taxon>Campylobacteraceae</taxon>
        <taxon>Campylobacter</taxon>
    </lineage>
</organism>
<protein>
    <recommendedName>
        <fullName evidence="6">TVP38/TMEM64 family membrane protein</fullName>
    </recommendedName>
</protein>
<dbReference type="PANTHER" id="PTHR12677:SF59">
    <property type="entry name" value="GOLGI APPARATUS MEMBRANE PROTEIN TVP38-RELATED"/>
    <property type="match status" value="1"/>
</dbReference>
<name>A0A562X8R1_CAMHY</name>
<keyword evidence="2 6" id="KW-1003">Cell membrane</keyword>
<dbReference type="GO" id="GO:0005886">
    <property type="term" value="C:plasma membrane"/>
    <property type="evidence" value="ECO:0007669"/>
    <property type="project" value="UniProtKB-SubCell"/>
</dbReference>
<dbReference type="RefSeq" id="WP_147497650.1">
    <property type="nucleotide sequence ID" value="NZ_VOAP01000029.1"/>
</dbReference>
<dbReference type="PANTHER" id="PTHR12677">
    <property type="entry name" value="GOLGI APPARATUS MEMBRANE PROTEIN TVP38-RELATED"/>
    <property type="match status" value="1"/>
</dbReference>
<evidence type="ECO:0000256" key="1">
    <source>
        <dbReference type="ARBA" id="ARBA00004651"/>
    </source>
</evidence>
<evidence type="ECO:0000256" key="6">
    <source>
        <dbReference type="RuleBase" id="RU366058"/>
    </source>
</evidence>
<feature type="transmembrane region" description="Helical" evidence="6">
    <location>
        <begin position="6"/>
        <end position="26"/>
    </location>
</feature>
<comment type="caution">
    <text evidence="8">The sequence shown here is derived from an EMBL/GenBank/DDBJ whole genome shotgun (WGS) entry which is preliminary data.</text>
</comment>
<dbReference type="Proteomes" id="UP000321812">
    <property type="component" value="Unassembled WGS sequence"/>
</dbReference>
<keyword evidence="5 6" id="KW-0472">Membrane</keyword>
<reference evidence="8 9" key="1">
    <citation type="submission" date="2019-07" db="EMBL/GenBank/DDBJ databases">
        <title>Rapid identification of Enteric Bacteria from Whole Genome Sequences (WGS) using Average Nucleotide Identity (ANI).</title>
        <authorList>
            <person name="Lane C."/>
        </authorList>
    </citation>
    <scope>NUCLEOTIDE SEQUENCE [LARGE SCALE GENOMIC DNA]</scope>
    <source>
        <strain evidence="8 9">D2411</strain>
    </source>
</reference>
<evidence type="ECO:0000256" key="2">
    <source>
        <dbReference type="ARBA" id="ARBA00022475"/>
    </source>
</evidence>
<evidence type="ECO:0000256" key="4">
    <source>
        <dbReference type="ARBA" id="ARBA00022989"/>
    </source>
</evidence>
<evidence type="ECO:0000256" key="5">
    <source>
        <dbReference type="ARBA" id="ARBA00023136"/>
    </source>
</evidence>
<evidence type="ECO:0000313" key="8">
    <source>
        <dbReference type="EMBL" id="TWO18066.1"/>
    </source>
</evidence>
<accession>A0A562X8R1</accession>
<gene>
    <name evidence="8" type="ORF">YZ82_08670</name>
</gene>
<feature type="domain" description="VTT" evidence="7">
    <location>
        <begin position="58"/>
        <end position="171"/>
    </location>
</feature>